<dbReference type="EMBL" id="CP041742">
    <property type="protein sequence ID" value="QDQ73926.1"/>
    <property type="molecule type" value="Genomic_DNA"/>
</dbReference>
<keyword evidence="2 5" id="KW-0812">Transmembrane</keyword>
<dbReference type="InterPro" id="IPR007318">
    <property type="entry name" value="Phopholipid_MeTrfase"/>
</dbReference>
<dbReference type="GO" id="GO:0008168">
    <property type="term" value="F:methyltransferase activity"/>
    <property type="evidence" value="ECO:0007669"/>
    <property type="project" value="UniProtKB-KW"/>
</dbReference>
<organism evidence="6 7">
    <name type="scientific">Pseudoluteimonas lycopersici</name>
    <dbReference type="NCBI Taxonomy" id="1324796"/>
    <lineage>
        <taxon>Bacteria</taxon>
        <taxon>Pseudomonadati</taxon>
        <taxon>Pseudomonadota</taxon>
        <taxon>Gammaproteobacteria</taxon>
        <taxon>Lysobacterales</taxon>
        <taxon>Lysobacteraceae</taxon>
        <taxon>Pseudoluteimonas</taxon>
    </lineage>
</organism>
<accession>A0A516V5Y3</accession>
<dbReference type="Proteomes" id="UP000315891">
    <property type="component" value="Chromosome"/>
</dbReference>
<keyword evidence="4 5" id="KW-0472">Membrane</keyword>
<dbReference type="GO" id="GO:0032259">
    <property type="term" value="P:methylation"/>
    <property type="evidence" value="ECO:0007669"/>
    <property type="project" value="UniProtKB-KW"/>
</dbReference>
<dbReference type="GO" id="GO:0012505">
    <property type="term" value="C:endomembrane system"/>
    <property type="evidence" value="ECO:0007669"/>
    <property type="project" value="UniProtKB-SubCell"/>
</dbReference>
<comment type="subcellular location">
    <subcellularLocation>
        <location evidence="1">Endomembrane system</location>
        <topology evidence="1">Multi-pass membrane protein</topology>
    </subcellularLocation>
</comment>
<evidence type="ECO:0000313" key="7">
    <source>
        <dbReference type="Proteomes" id="UP000315891"/>
    </source>
</evidence>
<sequence length="189" mass="21595">MIRPDTLFLALSATWVASEIWIGRKRAADGGKAHDRGSLQVLHLAIWGSIFVAVWLSRKEFGRFDDGLVMPLFWTGCALMVAGMAFRWWAVRVLDRYFTVDVAIREDHKLIRTGPYRLLRHPSYTGSLATFYGFALALGSAWSLALIVVVVTAAFLWRIRVEERALMSAFPRDYPAYARETKRLIPFVW</sequence>
<dbReference type="PANTHER" id="PTHR43847:SF1">
    <property type="entry name" value="BLL3993 PROTEIN"/>
    <property type="match status" value="1"/>
</dbReference>
<keyword evidence="7" id="KW-1185">Reference proteome</keyword>
<protein>
    <submittedName>
        <fullName evidence="6">Isoprenylcysteine carboxylmethyltransferase family protein</fullName>
    </submittedName>
</protein>
<dbReference type="PANTHER" id="PTHR43847">
    <property type="entry name" value="BLL3993 PROTEIN"/>
    <property type="match status" value="1"/>
</dbReference>
<evidence type="ECO:0000256" key="1">
    <source>
        <dbReference type="ARBA" id="ARBA00004127"/>
    </source>
</evidence>
<name>A0A516V5Y3_9GAMM</name>
<keyword evidence="6" id="KW-0489">Methyltransferase</keyword>
<reference evidence="6 7" key="1">
    <citation type="submission" date="2019-07" db="EMBL/GenBank/DDBJ databases">
        <title>Lysobacter weifangensis sp. nov., isolated from bensulfuron-methyl contaminated farmland soil.</title>
        <authorList>
            <person name="Zhao H."/>
        </authorList>
    </citation>
    <scope>NUCLEOTIDE SEQUENCE [LARGE SCALE GENOMIC DNA]</scope>
    <source>
        <strain evidence="6 7">CC-Bw-6</strain>
    </source>
</reference>
<dbReference type="AlphaFoldDB" id="A0A516V5Y3"/>
<evidence type="ECO:0000256" key="3">
    <source>
        <dbReference type="ARBA" id="ARBA00022989"/>
    </source>
</evidence>
<dbReference type="OrthoDB" id="5293276at2"/>
<dbReference type="Pfam" id="PF04191">
    <property type="entry name" value="PEMT"/>
    <property type="match status" value="1"/>
</dbReference>
<gene>
    <name evidence="6" type="ORF">FNZ56_08575</name>
</gene>
<evidence type="ECO:0000256" key="4">
    <source>
        <dbReference type="ARBA" id="ARBA00023136"/>
    </source>
</evidence>
<dbReference type="RefSeq" id="WP_143879437.1">
    <property type="nucleotide sequence ID" value="NZ_BAABLZ010000001.1"/>
</dbReference>
<evidence type="ECO:0000256" key="2">
    <source>
        <dbReference type="ARBA" id="ARBA00022692"/>
    </source>
</evidence>
<feature type="transmembrane region" description="Helical" evidence="5">
    <location>
        <begin position="37"/>
        <end position="56"/>
    </location>
</feature>
<evidence type="ECO:0000256" key="5">
    <source>
        <dbReference type="SAM" id="Phobius"/>
    </source>
</evidence>
<proteinExistence type="predicted"/>
<keyword evidence="6" id="KW-0808">Transferase</keyword>
<dbReference type="Gene3D" id="1.20.120.1630">
    <property type="match status" value="1"/>
</dbReference>
<feature type="transmembrane region" description="Helical" evidence="5">
    <location>
        <begin position="68"/>
        <end position="90"/>
    </location>
</feature>
<keyword evidence="3 5" id="KW-1133">Transmembrane helix</keyword>
<evidence type="ECO:0000313" key="6">
    <source>
        <dbReference type="EMBL" id="QDQ73926.1"/>
    </source>
</evidence>
<feature type="transmembrane region" description="Helical" evidence="5">
    <location>
        <begin position="131"/>
        <end position="157"/>
    </location>
</feature>
<dbReference type="InterPro" id="IPR052527">
    <property type="entry name" value="Metal_cation-efflux_comp"/>
</dbReference>